<comment type="caution">
    <text evidence="3">The sequence shown here is derived from an EMBL/GenBank/DDBJ whole genome shotgun (WGS) entry which is preliminary data.</text>
</comment>
<dbReference type="Gene3D" id="1.10.630.10">
    <property type="entry name" value="Cytochrome P450"/>
    <property type="match status" value="1"/>
</dbReference>
<dbReference type="Proteomes" id="UP001596083">
    <property type="component" value="Unassembled WGS sequence"/>
</dbReference>
<keyword evidence="2" id="KW-0479">Metal-binding</keyword>
<sequence length="402" mass="44224">MSTRPPGPFRTADVPPADPYPCYRRYREADPVHRGADGAWYVFRHEDVVRVLTDRRYVRGGPPARIPESCAHLRRTTAHWLVFLDPPEHTRVRALLAGSFTPPVVDTLRPRIRRLAAGLVAAMGEKERVDLVTHFAAPLPLLVIGELLGVPAEDRGWFRSRALDLQLATGSRTARRPEAYALADAAARDLDAYFRAELHRRRAPGRGPGTDLIGRLLRCAREEDLNDDVLVGSCVHLLTAGHETTTNLLAKGLLALLGHPGELALLRAGPALPQGTVDELVRYDSPVQMISRLAGADTELGGRRVRRGARIVLVLGSANRDPRRFTDPDRLDLRRDAARHTGFGLGPHYCLGAPLARAEAELGLTELLRGLPGLRLDPDETVCYADDLVFHGPERLVIRTGA</sequence>
<organism evidence="3 4">
    <name type="scientific">Streptomyces gamaensis</name>
    <dbReference type="NCBI Taxonomy" id="1763542"/>
    <lineage>
        <taxon>Bacteria</taxon>
        <taxon>Bacillati</taxon>
        <taxon>Actinomycetota</taxon>
        <taxon>Actinomycetes</taxon>
        <taxon>Kitasatosporales</taxon>
        <taxon>Streptomycetaceae</taxon>
        <taxon>Streptomyces</taxon>
    </lineage>
</organism>
<evidence type="ECO:0000313" key="3">
    <source>
        <dbReference type="EMBL" id="MFC5719334.1"/>
    </source>
</evidence>
<protein>
    <submittedName>
        <fullName evidence="3">Cytochrome P450</fullName>
    </submittedName>
</protein>
<dbReference type="EMBL" id="JBHSPB010000002">
    <property type="protein sequence ID" value="MFC5719334.1"/>
    <property type="molecule type" value="Genomic_DNA"/>
</dbReference>
<dbReference type="PANTHER" id="PTHR46696">
    <property type="entry name" value="P450, PUTATIVE (EUROFUNG)-RELATED"/>
    <property type="match status" value="1"/>
</dbReference>
<evidence type="ECO:0000256" key="1">
    <source>
        <dbReference type="ARBA" id="ARBA00010617"/>
    </source>
</evidence>
<reference evidence="4" key="1">
    <citation type="journal article" date="2019" name="Int. J. Syst. Evol. Microbiol.">
        <title>The Global Catalogue of Microorganisms (GCM) 10K type strain sequencing project: providing services to taxonomists for standard genome sequencing and annotation.</title>
        <authorList>
            <consortium name="The Broad Institute Genomics Platform"/>
            <consortium name="The Broad Institute Genome Sequencing Center for Infectious Disease"/>
            <person name="Wu L."/>
            <person name="Ma J."/>
        </authorList>
    </citation>
    <scope>NUCLEOTIDE SEQUENCE [LARGE SCALE GENOMIC DNA]</scope>
    <source>
        <strain evidence="4">CGMCC 4.7304</strain>
    </source>
</reference>
<comment type="similarity">
    <text evidence="1 2">Belongs to the cytochrome P450 family.</text>
</comment>
<dbReference type="SUPFAM" id="SSF48264">
    <property type="entry name" value="Cytochrome P450"/>
    <property type="match status" value="1"/>
</dbReference>
<dbReference type="PROSITE" id="PS00086">
    <property type="entry name" value="CYTOCHROME_P450"/>
    <property type="match status" value="1"/>
</dbReference>
<dbReference type="PRINTS" id="PR00359">
    <property type="entry name" value="BP450"/>
</dbReference>
<dbReference type="InterPro" id="IPR036396">
    <property type="entry name" value="Cyt_P450_sf"/>
</dbReference>
<dbReference type="PANTHER" id="PTHR46696:SF1">
    <property type="entry name" value="CYTOCHROME P450 YJIB-RELATED"/>
    <property type="match status" value="1"/>
</dbReference>
<dbReference type="CDD" id="cd20625">
    <property type="entry name" value="CYP164-like"/>
    <property type="match status" value="1"/>
</dbReference>
<keyword evidence="4" id="KW-1185">Reference proteome</keyword>
<dbReference type="Pfam" id="PF00067">
    <property type="entry name" value="p450"/>
    <property type="match status" value="1"/>
</dbReference>
<evidence type="ECO:0000313" key="4">
    <source>
        <dbReference type="Proteomes" id="UP001596083"/>
    </source>
</evidence>
<name>A0ABW0YXF2_9ACTN</name>
<keyword evidence="2" id="KW-0408">Iron</keyword>
<accession>A0ABW0YXF2</accession>
<dbReference type="PRINTS" id="PR00385">
    <property type="entry name" value="P450"/>
</dbReference>
<keyword evidence="2" id="KW-0503">Monooxygenase</keyword>
<dbReference type="InterPro" id="IPR002397">
    <property type="entry name" value="Cyt_P450_B"/>
</dbReference>
<dbReference type="RefSeq" id="WP_390314418.1">
    <property type="nucleotide sequence ID" value="NZ_JBHSPB010000002.1"/>
</dbReference>
<keyword evidence="2" id="KW-0349">Heme</keyword>
<gene>
    <name evidence="3" type="ORF">ACFP1Z_03925</name>
</gene>
<evidence type="ECO:0000256" key="2">
    <source>
        <dbReference type="RuleBase" id="RU000461"/>
    </source>
</evidence>
<proteinExistence type="inferred from homology"/>
<dbReference type="InterPro" id="IPR001128">
    <property type="entry name" value="Cyt_P450"/>
</dbReference>
<dbReference type="InterPro" id="IPR017972">
    <property type="entry name" value="Cyt_P450_CS"/>
</dbReference>
<keyword evidence="2" id="KW-0560">Oxidoreductase</keyword>